<dbReference type="Gramene" id="KGN49764">
    <property type="protein sequence ID" value="KGN49764"/>
    <property type="gene ID" value="Csa_5G114610"/>
</dbReference>
<accession>A0A0A0KLL6</accession>
<reference evidence="1 2" key="1">
    <citation type="journal article" date="2009" name="Nat. Genet.">
        <title>The genome of the cucumber, Cucumis sativus L.</title>
        <authorList>
            <person name="Huang S."/>
            <person name="Li R."/>
            <person name="Zhang Z."/>
            <person name="Li L."/>
            <person name="Gu X."/>
            <person name="Fan W."/>
            <person name="Lucas W.J."/>
            <person name="Wang X."/>
            <person name="Xie B."/>
            <person name="Ni P."/>
            <person name="Ren Y."/>
            <person name="Zhu H."/>
            <person name="Li J."/>
            <person name="Lin K."/>
            <person name="Jin W."/>
            <person name="Fei Z."/>
            <person name="Li G."/>
            <person name="Staub J."/>
            <person name="Kilian A."/>
            <person name="van der Vossen E.A."/>
            <person name="Wu Y."/>
            <person name="Guo J."/>
            <person name="He J."/>
            <person name="Jia Z."/>
            <person name="Ren Y."/>
            <person name="Tian G."/>
            <person name="Lu Y."/>
            <person name="Ruan J."/>
            <person name="Qian W."/>
            <person name="Wang M."/>
            <person name="Huang Q."/>
            <person name="Li B."/>
            <person name="Xuan Z."/>
            <person name="Cao J."/>
            <person name="Asan"/>
            <person name="Wu Z."/>
            <person name="Zhang J."/>
            <person name="Cai Q."/>
            <person name="Bai Y."/>
            <person name="Zhao B."/>
            <person name="Han Y."/>
            <person name="Li Y."/>
            <person name="Li X."/>
            <person name="Wang S."/>
            <person name="Shi Q."/>
            <person name="Liu S."/>
            <person name="Cho W.K."/>
            <person name="Kim J.Y."/>
            <person name="Xu Y."/>
            <person name="Heller-Uszynska K."/>
            <person name="Miao H."/>
            <person name="Cheng Z."/>
            <person name="Zhang S."/>
            <person name="Wu J."/>
            <person name="Yang Y."/>
            <person name="Kang H."/>
            <person name="Li M."/>
            <person name="Liang H."/>
            <person name="Ren X."/>
            <person name="Shi Z."/>
            <person name="Wen M."/>
            <person name="Jian M."/>
            <person name="Yang H."/>
            <person name="Zhang G."/>
            <person name="Yang Z."/>
            <person name="Chen R."/>
            <person name="Liu S."/>
            <person name="Li J."/>
            <person name="Ma L."/>
            <person name="Liu H."/>
            <person name="Zhou Y."/>
            <person name="Zhao J."/>
            <person name="Fang X."/>
            <person name="Li G."/>
            <person name="Fang L."/>
            <person name="Li Y."/>
            <person name="Liu D."/>
            <person name="Zheng H."/>
            <person name="Zhang Y."/>
            <person name="Qin N."/>
            <person name="Li Z."/>
            <person name="Yang G."/>
            <person name="Yang S."/>
            <person name="Bolund L."/>
            <person name="Kristiansen K."/>
            <person name="Zheng H."/>
            <person name="Li S."/>
            <person name="Zhang X."/>
            <person name="Yang H."/>
            <person name="Wang J."/>
            <person name="Sun R."/>
            <person name="Zhang B."/>
            <person name="Jiang S."/>
            <person name="Wang J."/>
            <person name="Du Y."/>
            <person name="Li S."/>
        </authorList>
    </citation>
    <scope>NUCLEOTIDE SEQUENCE [LARGE SCALE GENOMIC DNA]</scope>
    <source>
        <strain evidence="2">cv. 9930</strain>
    </source>
</reference>
<keyword evidence="2" id="KW-1185">Reference proteome</keyword>
<evidence type="ECO:0000313" key="1">
    <source>
        <dbReference type="EMBL" id="KGN49764.1"/>
    </source>
</evidence>
<dbReference type="STRING" id="3659.A0A0A0KLL6"/>
<proteinExistence type="predicted"/>
<reference evidence="1 2" key="2">
    <citation type="journal article" date="2009" name="PLoS ONE">
        <title>An integrated genetic and cytogenetic map of the cucumber genome.</title>
        <authorList>
            <person name="Ren Y."/>
            <person name="Zhang Z."/>
            <person name="Liu J."/>
            <person name="Staub J.E."/>
            <person name="Han Y."/>
            <person name="Cheng Z."/>
            <person name="Li X."/>
            <person name="Lu J."/>
            <person name="Miao H."/>
            <person name="Kang H."/>
            <person name="Xie B."/>
            <person name="Gu X."/>
            <person name="Wang X."/>
            <person name="Du Y."/>
            <person name="Jin W."/>
            <person name="Huang S."/>
        </authorList>
    </citation>
    <scope>NUCLEOTIDE SEQUENCE [LARGE SCALE GENOMIC DNA]</scope>
    <source>
        <strain evidence="2">cv. 9930</strain>
    </source>
</reference>
<dbReference type="Gene3D" id="4.10.910.10">
    <property type="entry name" value="30s ribosomal protein s13, domain 2"/>
    <property type="match status" value="1"/>
</dbReference>
<gene>
    <name evidence="1" type="ORF">Csa_5G114610</name>
</gene>
<sequence>MADLETASVGKFWYRRLGYSKEFEEAFVQNEKGFFFFVDCEDVEETENSKLEEAFEAVMATGEYNERIDCEAVDMELRDDLERLKRIRNQRGLRHYWVFVSVVSTLRLPVAEGRLLGVSKKR</sequence>
<name>A0A0A0KLL6_CUCSA</name>
<evidence type="ECO:0000313" key="2">
    <source>
        <dbReference type="Proteomes" id="UP000029981"/>
    </source>
</evidence>
<dbReference type="Proteomes" id="UP000029981">
    <property type="component" value="Chromosome 5"/>
</dbReference>
<dbReference type="GO" id="GO:0015935">
    <property type="term" value="C:small ribosomal subunit"/>
    <property type="evidence" value="ECO:0000318"/>
    <property type="project" value="GO_Central"/>
</dbReference>
<reference evidence="1 2" key="4">
    <citation type="journal article" date="2011" name="BMC Genomics">
        <title>RNA-Seq improves annotation of protein-coding genes in the cucumber genome.</title>
        <authorList>
            <person name="Li Z."/>
            <person name="Zhang Z."/>
            <person name="Yan P."/>
            <person name="Huang S."/>
            <person name="Fei Z."/>
            <person name="Lin K."/>
        </authorList>
    </citation>
    <scope>NUCLEOTIDE SEQUENCE [LARGE SCALE GENOMIC DNA]</scope>
    <source>
        <strain evidence="2">cv. 9930</strain>
    </source>
</reference>
<dbReference type="GO" id="GO:0005829">
    <property type="term" value="C:cytosol"/>
    <property type="evidence" value="ECO:0000318"/>
    <property type="project" value="GO_Central"/>
</dbReference>
<dbReference type="InterPro" id="IPR027437">
    <property type="entry name" value="Rbsml_uS13_C"/>
</dbReference>
<organism evidence="1 2">
    <name type="scientific">Cucumis sativus</name>
    <name type="common">Cucumber</name>
    <dbReference type="NCBI Taxonomy" id="3659"/>
    <lineage>
        <taxon>Eukaryota</taxon>
        <taxon>Viridiplantae</taxon>
        <taxon>Streptophyta</taxon>
        <taxon>Embryophyta</taxon>
        <taxon>Tracheophyta</taxon>
        <taxon>Spermatophyta</taxon>
        <taxon>Magnoliopsida</taxon>
        <taxon>eudicotyledons</taxon>
        <taxon>Gunneridae</taxon>
        <taxon>Pentapetalae</taxon>
        <taxon>rosids</taxon>
        <taxon>fabids</taxon>
        <taxon>Cucurbitales</taxon>
        <taxon>Cucurbitaceae</taxon>
        <taxon>Benincaseae</taxon>
        <taxon>Cucumis</taxon>
    </lineage>
</organism>
<dbReference type="AlphaFoldDB" id="A0A0A0KLL6"/>
<dbReference type="EMBL" id="CM002926">
    <property type="protein sequence ID" value="KGN49764.1"/>
    <property type="molecule type" value="Genomic_DNA"/>
</dbReference>
<reference evidence="1 2" key="3">
    <citation type="journal article" date="2010" name="BMC Genomics">
        <title>Transcriptome sequencing and comparative analysis of cucumber flowers with different sex types.</title>
        <authorList>
            <person name="Guo S."/>
            <person name="Zheng Y."/>
            <person name="Joung J.G."/>
            <person name="Liu S."/>
            <person name="Zhang Z."/>
            <person name="Crasta O.R."/>
            <person name="Sobral B.W."/>
            <person name="Xu Y."/>
            <person name="Huang S."/>
            <person name="Fei Z."/>
        </authorList>
    </citation>
    <scope>NUCLEOTIDE SEQUENCE [LARGE SCALE GENOMIC DNA]</scope>
    <source>
        <strain evidence="2">cv. 9930</strain>
    </source>
</reference>
<dbReference type="PROSITE" id="PS50159">
    <property type="entry name" value="RIBOSOMAL_S13_2"/>
    <property type="match status" value="1"/>
</dbReference>
<protein>
    <submittedName>
        <fullName evidence="1">Uncharacterized protein</fullName>
    </submittedName>
</protein>